<name>A0A328U4V5_9BACL</name>
<evidence type="ECO:0000313" key="1">
    <source>
        <dbReference type="EMBL" id="RAP75054.1"/>
    </source>
</evidence>
<dbReference type="EMBL" id="QLUW01000003">
    <property type="protein sequence ID" value="RAP75054.1"/>
    <property type="molecule type" value="Genomic_DNA"/>
</dbReference>
<comment type="caution">
    <text evidence="1">The sequence shown here is derived from an EMBL/GenBank/DDBJ whole genome shotgun (WGS) entry which is preliminary data.</text>
</comment>
<proteinExistence type="predicted"/>
<accession>A0A328U4V5</accession>
<protein>
    <recommendedName>
        <fullName evidence="3">DNA topology modulation protein FlaR</fullName>
    </recommendedName>
</protein>
<dbReference type="OrthoDB" id="1201990at2"/>
<dbReference type="Pfam" id="PF13238">
    <property type="entry name" value="AAA_18"/>
    <property type="match status" value="1"/>
</dbReference>
<gene>
    <name evidence="1" type="ORF">DL346_16820</name>
</gene>
<dbReference type="PANTHER" id="PTHR37816:SF2">
    <property type="entry name" value="DNA TOPOLOGY MODULATION PROTEIN FLAR-RELATED PROTEIN"/>
    <property type="match status" value="1"/>
</dbReference>
<dbReference type="InterPro" id="IPR027417">
    <property type="entry name" value="P-loop_NTPase"/>
</dbReference>
<evidence type="ECO:0000313" key="2">
    <source>
        <dbReference type="Proteomes" id="UP000249260"/>
    </source>
</evidence>
<dbReference type="Proteomes" id="UP000249260">
    <property type="component" value="Unassembled WGS sequence"/>
</dbReference>
<dbReference type="InterPro" id="IPR052922">
    <property type="entry name" value="Cytidylate_Kinase-2"/>
</dbReference>
<dbReference type="PANTHER" id="PTHR37816">
    <property type="entry name" value="YALI0E33011P"/>
    <property type="match status" value="1"/>
</dbReference>
<sequence length="170" mass="20366">MKKIFIVGIVASGKTTLAKRLSERINVPWHELDCIVHHRTASERFKRTAAEQVEVIKEIDRNGPWILEGTDRESYRQCLFELADTIIFLDTPLWKRRIRILTRFAKQKLGMETCHYKPDLNMLRMMYKWTRDFERNRDRMEAELQRYPHKVIRLADSDCLEFVDKAGVRR</sequence>
<dbReference type="RefSeq" id="WP_112883318.1">
    <property type="nucleotide sequence ID" value="NZ_QLUW01000003.1"/>
</dbReference>
<evidence type="ECO:0008006" key="3">
    <source>
        <dbReference type="Google" id="ProtNLM"/>
    </source>
</evidence>
<keyword evidence="2" id="KW-1185">Reference proteome</keyword>
<dbReference type="SUPFAM" id="SSF52540">
    <property type="entry name" value="P-loop containing nucleoside triphosphate hydrolases"/>
    <property type="match status" value="1"/>
</dbReference>
<dbReference type="Gene3D" id="3.40.50.300">
    <property type="entry name" value="P-loop containing nucleotide triphosphate hydrolases"/>
    <property type="match status" value="1"/>
</dbReference>
<dbReference type="AlphaFoldDB" id="A0A328U4V5"/>
<reference evidence="1 2" key="1">
    <citation type="submission" date="2018-06" db="EMBL/GenBank/DDBJ databases">
        <title>Paenibacillus montanisoli sp. nov., isolated from mountain area soil.</title>
        <authorList>
            <person name="Wu M."/>
        </authorList>
    </citation>
    <scope>NUCLEOTIDE SEQUENCE [LARGE SCALE GENOMIC DNA]</scope>
    <source>
        <strain evidence="1 2">RA17</strain>
    </source>
</reference>
<organism evidence="1 2">
    <name type="scientific">Paenibacillus montanisoli</name>
    <dbReference type="NCBI Taxonomy" id="2081970"/>
    <lineage>
        <taxon>Bacteria</taxon>
        <taxon>Bacillati</taxon>
        <taxon>Bacillota</taxon>
        <taxon>Bacilli</taxon>
        <taxon>Bacillales</taxon>
        <taxon>Paenibacillaceae</taxon>
        <taxon>Paenibacillus</taxon>
    </lineage>
</organism>